<protein>
    <recommendedName>
        <fullName evidence="2">Methyltransferase domain-containing protein</fullName>
    </recommendedName>
</protein>
<feature type="compositionally biased region" description="Polar residues" evidence="1">
    <location>
        <begin position="408"/>
        <end position="427"/>
    </location>
</feature>
<feature type="compositionally biased region" description="Polar residues" evidence="1">
    <location>
        <begin position="30"/>
        <end position="39"/>
    </location>
</feature>
<evidence type="ECO:0000313" key="3">
    <source>
        <dbReference type="EMBL" id="KJA13673.1"/>
    </source>
</evidence>
<feature type="compositionally biased region" description="Low complexity" evidence="1">
    <location>
        <begin position="320"/>
        <end position="372"/>
    </location>
</feature>
<feature type="compositionally biased region" description="Polar residues" evidence="1">
    <location>
        <begin position="220"/>
        <end position="244"/>
    </location>
</feature>
<feature type="compositionally biased region" description="Low complexity" evidence="1">
    <location>
        <begin position="521"/>
        <end position="545"/>
    </location>
</feature>
<evidence type="ECO:0000259" key="2">
    <source>
        <dbReference type="Pfam" id="PF13649"/>
    </source>
</evidence>
<feature type="compositionally biased region" description="Basic residues" evidence="1">
    <location>
        <begin position="502"/>
        <end position="515"/>
    </location>
</feature>
<feature type="region of interest" description="Disordered" evidence="1">
    <location>
        <begin position="1"/>
        <end position="71"/>
    </location>
</feature>
<feature type="compositionally biased region" description="Polar residues" evidence="1">
    <location>
        <begin position="550"/>
        <end position="570"/>
    </location>
</feature>
<organism evidence="3 4">
    <name type="scientific">Hypholoma sublateritium (strain FD-334 SS-4)</name>
    <dbReference type="NCBI Taxonomy" id="945553"/>
    <lineage>
        <taxon>Eukaryota</taxon>
        <taxon>Fungi</taxon>
        <taxon>Dikarya</taxon>
        <taxon>Basidiomycota</taxon>
        <taxon>Agaricomycotina</taxon>
        <taxon>Agaricomycetes</taxon>
        <taxon>Agaricomycetidae</taxon>
        <taxon>Agaricales</taxon>
        <taxon>Agaricineae</taxon>
        <taxon>Strophariaceae</taxon>
        <taxon>Hypholoma</taxon>
    </lineage>
</organism>
<dbReference type="STRING" id="945553.A0A0D2LSB2"/>
<feature type="compositionally biased region" description="Polar residues" evidence="1">
    <location>
        <begin position="48"/>
        <end position="65"/>
    </location>
</feature>
<dbReference type="PANTHER" id="PTHR43591:SF24">
    <property type="entry name" value="2-METHOXY-6-POLYPRENYL-1,4-BENZOQUINOL METHYLASE, MITOCHONDRIAL"/>
    <property type="match status" value="1"/>
</dbReference>
<keyword evidence="4" id="KW-1185">Reference proteome</keyword>
<accession>A0A0D2LSB2</accession>
<dbReference type="Pfam" id="PF13649">
    <property type="entry name" value="Methyltransf_25"/>
    <property type="match status" value="1"/>
</dbReference>
<feature type="region of interest" description="Disordered" evidence="1">
    <location>
        <begin position="1058"/>
        <end position="1116"/>
    </location>
</feature>
<dbReference type="Gene3D" id="3.40.50.150">
    <property type="entry name" value="Vaccinia Virus protein VP39"/>
    <property type="match status" value="1"/>
</dbReference>
<sequence>MSSRTAAARKRLAPGDTSRPSPSKGFFSRSKPTPVSSSPLRIPDKRSATPSKGPNSLNFDGNSPSADPYHLNLYANSDATINSESSRAASFGQASPPGAMLYQAPYNMSRDSQEFVSHQTIRLNGRSRGNGGPDDYGEGLTYIEASYQPPPPMLGSYQPPPPSHSVPINDTTDFHRKPTHAILPNDLPAQAAPRTHNFSLPSPLSSPAPSSRSLRRSSPTPTELPTYSSVHETSRFASNRNGQASYEFPSRDFAQPASRNGYHPRYDSQIAHAAPPPRPQRFTPSPLHIPDFPSPPSTAPLPGGHDFRQPWLRGTGGSGAPSSSGSSSSERNLSPSLSSIRYPDSTTSGSSDSSGTRSPVPNAAPPSASAQSFVFPGSRSVARPKASSKIVNGKAKLDGKSRARGDSDASNSTSAPARPIVNTNDIQGNGHAIMHPEPSSALSDGSGASRSPVASVKSTNSSMGPPKAVYPMGRSRAQPSKGPKIKPPKPLSSISEGDQNKRAKKFMGLLKRKKNTKNEPSYDTQSISQSSGSSKASGSSNYAASEMLPTPSSTPSAQDYRSQETSFAHQQSRERATRVKSRLGEYPLDPYDSVLLDNDRHTGELLVRLNPTASPSFHNYGNNPPSSVLDLGCGQGHWVVDAAIAWKGYGTRVTGYDVVDMSEGLLPWAAEQGVSESIRFVRGNFLKQRLPFSDNSFDLVRMSCLALCVTSDSWVFVLQEVCRVLIVGGRVELIDDLIFFPYGKASAVSDPSEHSPTQSIAPRIDVSIPSASFTTFSIHDGDTTNPGLGPGDDEDDFFDYYATNEDDADFDDTATLNGREAEPAISQSIRSRTPSRRRTSSPGINAQTWNRMHATSGDVEALFDHMLTHKFGIKKEVHEYILDMMKSVFGHAHEVKTMHLVLAPPETAFNSDELSVVGGRSNLVSSRASMGLSSSPGLILWPSTLIPMDHSEIEIHASKHLRMLLSCKNYLLEHAVEATDDSEIDEESVREALWEYEGFLRYRFNPPSPQPQGSSDDPNDLNFDAASIRGSIAESVTSDFREAMWEIQSDFQQHFGWRRAPSSEGSLGSRSPTPNGNLPTSARNAFAAPASPPIPTVPSPTSTIRRRSSSSAEENSLNVVPLYSRDELTHVRTFRVYEAIKIDEALFGSTM</sequence>
<feature type="region of interest" description="Disordered" evidence="1">
    <location>
        <begin position="818"/>
        <end position="844"/>
    </location>
</feature>
<feature type="compositionally biased region" description="Basic and acidic residues" evidence="1">
    <location>
        <begin position="395"/>
        <end position="407"/>
    </location>
</feature>
<reference evidence="4" key="1">
    <citation type="submission" date="2014-04" db="EMBL/GenBank/DDBJ databases">
        <title>Evolutionary Origins and Diversification of the Mycorrhizal Mutualists.</title>
        <authorList>
            <consortium name="DOE Joint Genome Institute"/>
            <consortium name="Mycorrhizal Genomics Consortium"/>
            <person name="Kohler A."/>
            <person name="Kuo A."/>
            <person name="Nagy L.G."/>
            <person name="Floudas D."/>
            <person name="Copeland A."/>
            <person name="Barry K.W."/>
            <person name="Cichocki N."/>
            <person name="Veneault-Fourrey C."/>
            <person name="LaButti K."/>
            <person name="Lindquist E.A."/>
            <person name="Lipzen A."/>
            <person name="Lundell T."/>
            <person name="Morin E."/>
            <person name="Murat C."/>
            <person name="Riley R."/>
            <person name="Ohm R."/>
            <person name="Sun H."/>
            <person name="Tunlid A."/>
            <person name="Henrissat B."/>
            <person name="Grigoriev I.V."/>
            <person name="Hibbett D.S."/>
            <person name="Martin F."/>
        </authorList>
    </citation>
    <scope>NUCLEOTIDE SEQUENCE [LARGE SCALE GENOMIC DNA]</scope>
    <source>
        <strain evidence="4">FD-334 SS-4</strain>
    </source>
</reference>
<proteinExistence type="predicted"/>
<dbReference type="InterPro" id="IPR041698">
    <property type="entry name" value="Methyltransf_25"/>
</dbReference>
<evidence type="ECO:0000256" key="1">
    <source>
        <dbReference type="SAM" id="MobiDB-lite"/>
    </source>
</evidence>
<gene>
    <name evidence="3" type="ORF">HYPSUDRAFT_209347</name>
</gene>
<dbReference type="GO" id="GO:0008168">
    <property type="term" value="F:methyltransferase activity"/>
    <property type="evidence" value="ECO:0007669"/>
    <property type="project" value="TreeGrafter"/>
</dbReference>
<feature type="compositionally biased region" description="Pro residues" evidence="1">
    <location>
        <begin position="148"/>
        <end position="164"/>
    </location>
</feature>
<dbReference type="OrthoDB" id="2013972at2759"/>
<feature type="region of interest" description="Disordered" evidence="1">
    <location>
        <begin position="111"/>
        <end position="580"/>
    </location>
</feature>
<name>A0A0D2LSB2_HYPSF</name>
<feature type="compositionally biased region" description="Low complexity" evidence="1">
    <location>
        <begin position="199"/>
        <end position="219"/>
    </location>
</feature>
<evidence type="ECO:0000313" key="4">
    <source>
        <dbReference type="Proteomes" id="UP000054270"/>
    </source>
</evidence>
<dbReference type="CDD" id="cd02440">
    <property type="entry name" value="AdoMet_MTases"/>
    <property type="match status" value="1"/>
</dbReference>
<dbReference type="SUPFAM" id="SSF53335">
    <property type="entry name" value="S-adenosyl-L-methionine-dependent methyltransferases"/>
    <property type="match status" value="1"/>
</dbReference>
<dbReference type="EMBL" id="KN817723">
    <property type="protein sequence ID" value="KJA13673.1"/>
    <property type="molecule type" value="Genomic_DNA"/>
</dbReference>
<feature type="compositionally biased region" description="Polar residues" evidence="1">
    <location>
        <begin position="440"/>
        <end position="449"/>
    </location>
</feature>
<feature type="domain" description="Methyltransferase" evidence="2">
    <location>
        <begin position="628"/>
        <end position="729"/>
    </location>
</feature>
<dbReference type="Proteomes" id="UP000054270">
    <property type="component" value="Unassembled WGS sequence"/>
</dbReference>
<dbReference type="InterPro" id="IPR029063">
    <property type="entry name" value="SAM-dependent_MTases_sf"/>
</dbReference>
<dbReference type="PANTHER" id="PTHR43591">
    <property type="entry name" value="METHYLTRANSFERASE"/>
    <property type="match status" value="1"/>
</dbReference>
<feature type="compositionally biased region" description="Polar residues" evidence="1">
    <location>
        <begin position="1063"/>
        <end position="1083"/>
    </location>
</feature>
<dbReference type="AlphaFoldDB" id="A0A0D2LSB2"/>